<sequence length="181" mass="20961">MRKSRHFLFLILLVFIAMTDWIVWFFYPKPIHHTLQGVRYQLEADNPTLESIEVHIEGTIQRKLTLEKIFKGTFEIDKNRIPPNVSGSNKFEITLNLLQNRAGYIPDISQKQNSDTSENYGLLFANDNFTQITIVTLHKTINDTNQDNRNITIISAPSPMETKPLEISENVIRNLLHDPID</sequence>
<reference evidence="2 3" key="1">
    <citation type="submission" date="2023-05" db="EMBL/GenBank/DDBJ databases">
        <title>Comparative genomics reveals the evidence of polycyclic aromatic hydrocarbons degradation in moderately halophilic genus Pontibacillus.</title>
        <authorList>
            <person name="Yang H."/>
            <person name="Qian Z."/>
        </authorList>
    </citation>
    <scope>NUCLEOTIDE SEQUENCE [LARGE SCALE GENOMIC DNA]</scope>
    <source>
        <strain evidence="3">HN14</strain>
    </source>
</reference>
<accession>A0ABY8UU27</accession>
<organism evidence="2 3">
    <name type="scientific">Pontibacillus chungwhensis</name>
    <dbReference type="NCBI Taxonomy" id="265426"/>
    <lineage>
        <taxon>Bacteria</taxon>
        <taxon>Bacillati</taxon>
        <taxon>Bacillota</taxon>
        <taxon>Bacilli</taxon>
        <taxon>Bacillales</taxon>
        <taxon>Bacillaceae</taxon>
        <taxon>Pontibacillus</taxon>
    </lineage>
</organism>
<evidence type="ECO:0000313" key="2">
    <source>
        <dbReference type="EMBL" id="WIF96818.1"/>
    </source>
</evidence>
<dbReference type="EMBL" id="CP126446">
    <property type="protein sequence ID" value="WIF96818.1"/>
    <property type="molecule type" value="Genomic_DNA"/>
</dbReference>
<evidence type="ECO:0000256" key="1">
    <source>
        <dbReference type="SAM" id="Phobius"/>
    </source>
</evidence>
<keyword evidence="1" id="KW-0812">Transmembrane</keyword>
<protein>
    <submittedName>
        <fullName evidence="2">Uncharacterized protein</fullName>
    </submittedName>
</protein>
<proteinExistence type="predicted"/>
<dbReference type="Proteomes" id="UP001236652">
    <property type="component" value="Chromosome"/>
</dbReference>
<gene>
    <name evidence="2" type="ORF">QNI29_13785</name>
</gene>
<name>A0ABY8UU27_9BACI</name>
<keyword evidence="1" id="KW-1133">Transmembrane helix</keyword>
<feature type="transmembrane region" description="Helical" evidence="1">
    <location>
        <begin position="7"/>
        <end position="27"/>
    </location>
</feature>
<keyword evidence="1" id="KW-0472">Membrane</keyword>
<evidence type="ECO:0000313" key="3">
    <source>
        <dbReference type="Proteomes" id="UP001236652"/>
    </source>
</evidence>
<dbReference type="RefSeq" id="WP_231417083.1">
    <property type="nucleotide sequence ID" value="NZ_CP126446.1"/>
</dbReference>
<keyword evidence="3" id="KW-1185">Reference proteome</keyword>